<evidence type="ECO:0000256" key="1">
    <source>
        <dbReference type="ARBA" id="ARBA00023015"/>
    </source>
</evidence>
<dbReference type="PATRIC" id="fig|1300222.3.peg.4067"/>
<evidence type="ECO:0000313" key="7">
    <source>
        <dbReference type="Proteomes" id="UP000012081"/>
    </source>
</evidence>
<organism evidence="6 7">
    <name type="scientific">Brevibacillus borstelensis AK1</name>
    <dbReference type="NCBI Taxonomy" id="1300222"/>
    <lineage>
        <taxon>Bacteria</taxon>
        <taxon>Bacillati</taxon>
        <taxon>Bacillota</taxon>
        <taxon>Bacilli</taxon>
        <taxon>Bacillales</taxon>
        <taxon>Paenibacillaceae</taxon>
        <taxon>Brevibacillus</taxon>
    </lineage>
</organism>
<dbReference type="RefSeq" id="WP_003390288.1">
    <property type="nucleotide sequence ID" value="NZ_APBN01000010.1"/>
</dbReference>
<dbReference type="STRING" id="1300222.I532_19362"/>
<evidence type="ECO:0000256" key="2">
    <source>
        <dbReference type="ARBA" id="ARBA00023125"/>
    </source>
</evidence>
<dbReference type="AlphaFoldDB" id="M8DCM7"/>
<keyword evidence="2 4" id="KW-0238">DNA-binding</keyword>
<dbReference type="Pfam" id="PF00440">
    <property type="entry name" value="TetR_N"/>
    <property type="match status" value="1"/>
</dbReference>
<accession>M8DCM7</accession>
<sequence length="196" mass="22406">MARSKEFDTTLVLHKAMEVFGHYGYEGTSLQMLLDQLGIARQSLYDTYGTKRDLFIKAVKNYVNEKSSAVVTYLERTDLTVQQSISDIFHEIVAALQDEDRRKECFILHSAIDQVPHDPEIAALFEQDRTRLEEAFYQALIRAQKQGELRPDQDVRALARYLYHARYALTQVAKLTGDPAALKGFMEVTLTALDTK</sequence>
<dbReference type="GO" id="GO:0003677">
    <property type="term" value="F:DNA binding"/>
    <property type="evidence" value="ECO:0007669"/>
    <property type="project" value="UniProtKB-UniRule"/>
</dbReference>
<evidence type="ECO:0000256" key="3">
    <source>
        <dbReference type="ARBA" id="ARBA00023163"/>
    </source>
</evidence>
<evidence type="ECO:0000313" key="6">
    <source>
        <dbReference type="EMBL" id="EMT51107.1"/>
    </source>
</evidence>
<dbReference type="PANTHER" id="PTHR47506:SF1">
    <property type="entry name" value="HTH-TYPE TRANSCRIPTIONAL REGULATOR YJDC"/>
    <property type="match status" value="1"/>
</dbReference>
<dbReference type="PROSITE" id="PS50977">
    <property type="entry name" value="HTH_TETR_2"/>
    <property type="match status" value="1"/>
</dbReference>
<gene>
    <name evidence="6" type="ORF">I532_19362</name>
</gene>
<dbReference type="EMBL" id="APBN01000010">
    <property type="protein sequence ID" value="EMT51107.1"/>
    <property type="molecule type" value="Genomic_DNA"/>
</dbReference>
<proteinExistence type="predicted"/>
<feature type="DNA-binding region" description="H-T-H motif" evidence="4">
    <location>
        <begin position="29"/>
        <end position="48"/>
    </location>
</feature>
<dbReference type="InterPro" id="IPR036271">
    <property type="entry name" value="Tet_transcr_reg_TetR-rel_C_sf"/>
</dbReference>
<dbReference type="InterPro" id="IPR011075">
    <property type="entry name" value="TetR_C"/>
</dbReference>
<dbReference type="PANTHER" id="PTHR47506">
    <property type="entry name" value="TRANSCRIPTIONAL REGULATORY PROTEIN"/>
    <property type="match status" value="1"/>
</dbReference>
<dbReference type="SUPFAM" id="SSF48498">
    <property type="entry name" value="Tetracyclin repressor-like, C-terminal domain"/>
    <property type="match status" value="1"/>
</dbReference>
<evidence type="ECO:0000259" key="5">
    <source>
        <dbReference type="PROSITE" id="PS50977"/>
    </source>
</evidence>
<feature type="domain" description="HTH tetR-type" evidence="5">
    <location>
        <begin position="6"/>
        <end position="66"/>
    </location>
</feature>
<dbReference type="InterPro" id="IPR009057">
    <property type="entry name" value="Homeodomain-like_sf"/>
</dbReference>
<dbReference type="OrthoDB" id="9795242at2"/>
<keyword evidence="1" id="KW-0805">Transcription regulation</keyword>
<dbReference type="Gene3D" id="1.10.357.10">
    <property type="entry name" value="Tetracycline Repressor, domain 2"/>
    <property type="match status" value="1"/>
</dbReference>
<dbReference type="InterPro" id="IPR001647">
    <property type="entry name" value="HTH_TetR"/>
</dbReference>
<dbReference type="SUPFAM" id="SSF46689">
    <property type="entry name" value="Homeodomain-like"/>
    <property type="match status" value="1"/>
</dbReference>
<comment type="caution">
    <text evidence="6">The sequence shown here is derived from an EMBL/GenBank/DDBJ whole genome shotgun (WGS) entry which is preliminary data.</text>
</comment>
<name>M8DCM7_9BACL</name>
<dbReference type="Pfam" id="PF16925">
    <property type="entry name" value="TetR_C_13"/>
    <property type="match status" value="1"/>
</dbReference>
<dbReference type="Proteomes" id="UP000012081">
    <property type="component" value="Unassembled WGS sequence"/>
</dbReference>
<protein>
    <recommendedName>
        <fullName evidence="5">HTH tetR-type domain-containing protein</fullName>
    </recommendedName>
</protein>
<keyword evidence="7" id="KW-1185">Reference proteome</keyword>
<evidence type="ECO:0000256" key="4">
    <source>
        <dbReference type="PROSITE-ProRule" id="PRU00335"/>
    </source>
</evidence>
<dbReference type="Gene3D" id="1.10.10.60">
    <property type="entry name" value="Homeodomain-like"/>
    <property type="match status" value="1"/>
</dbReference>
<reference evidence="6 7" key="1">
    <citation type="submission" date="2013-03" db="EMBL/GenBank/DDBJ databases">
        <title>Assembly of a new bacterial strain Brevibacillus borstelensis AK1.</title>
        <authorList>
            <person name="Rajan I."/>
            <person name="PoliReddy D."/>
            <person name="Sugumar T."/>
            <person name="Rathinam K."/>
            <person name="Alqarawi S."/>
            <person name="Khalil A.B."/>
            <person name="Sivakumar N."/>
        </authorList>
    </citation>
    <scope>NUCLEOTIDE SEQUENCE [LARGE SCALE GENOMIC DNA]</scope>
    <source>
        <strain evidence="6 7">AK1</strain>
    </source>
</reference>
<keyword evidence="3" id="KW-0804">Transcription</keyword>